<dbReference type="AlphaFoldDB" id="A1WU64"/>
<proteinExistence type="predicted"/>
<dbReference type="EMBL" id="CP000544">
    <property type="protein sequence ID" value="ABM61226.1"/>
    <property type="molecule type" value="Genomic_DNA"/>
</dbReference>
<dbReference type="KEGG" id="hha:Hhal_0438"/>
<gene>
    <name evidence="1" type="ordered locus">Hhal_0438</name>
</gene>
<sequence length="403" mass="45256">MARLLGGLLVVIVLAAFVGPVWADNPTERFNQGVTEYQAGEYRVAERAFAAVLGDPELGALAAFNLGRAAGQRGDWAAAEYWWRRAQQQARAERLQRLVASRLEELEHARPAVTGYMQIGAGYDSDLTLDNARAFAGDGDPFLDLFGHAAWQARGTRRDGVVAQGSVYHRSHGSEGDYDFTDAAVDVLRERPVGRVELGYGVGAGAMNRGIGGVDRRVEGQVQGRWNSPGRGWLVARYRLRAHRGGNDRGYLDGLEHRLRLGVEDRVGALRWLAYYQVEHHDREDWSGNGAFVSYSPVRQRLGARLAWQAAPAWSLTARPEWVHADYRDRHDYGDDRRRRTDTRYRLDLMAIHQPAGRAWRLGAQLRLEHIDDLRTYGTVEEGGLETYTAQRAEVSLFIDRSF</sequence>
<evidence type="ECO:0000313" key="2">
    <source>
        <dbReference type="Proteomes" id="UP000000647"/>
    </source>
</evidence>
<dbReference type="STRING" id="349124.Hhal_0438"/>
<dbReference type="InterPro" id="IPR011990">
    <property type="entry name" value="TPR-like_helical_dom_sf"/>
</dbReference>
<evidence type="ECO:0000313" key="1">
    <source>
        <dbReference type="EMBL" id="ABM61226.1"/>
    </source>
</evidence>
<organism evidence="1 2">
    <name type="scientific">Halorhodospira halophila (strain DSM 244 / SL1)</name>
    <name type="common">Ectothiorhodospira halophila (strain DSM 244 / SL1)</name>
    <dbReference type="NCBI Taxonomy" id="349124"/>
    <lineage>
        <taxon>Bacteria</taxon>
        <taxon>Pseudomonadati</taxon>
        <taxon>Pseudomonadota</taxon>
        <taxon>Gammaproteobacteria</taxon>
        <taxon>Chromatiales</taxon>
        <taxon>Ectothiorhodospiraceae</taxon>
        <taxon>Halorhodospira</taxon>
    </lineage>
</organism>
<accession>A1WU64</accession>
<dbReference type="Proteomes" id="UP000000647">
    <property type="component" value="Chromosome"/>
</dbReference>
<reference evidence="1 2" key="2">
    <citation type="journal article" date="2013" name="Stand. Genomic Sci.">
        <title>Complete genome sequence of Halorhodospira halophila SL1.</title>
        <authorList>
            <person name="Challacombe J.F."/>
            <person name="Majid S."/>
            <person name="Deole R."/>
            <person name="Brettin T.S."/>
            <person name="Bruce D."/>
            <person name="Delano S.F."/>
            <person name="Detter J.C."/>
            <person name="Gleasner C.D."/>
            <person name="Han C.S."/>
            <person name="Misra M."/>
            <person name="Reitenga K.G."/>
            <person name="Mikhailova N."/>
            <person name="Woyke T."/>
            <person name="Pitluck S."/>
            <person name="Nolan M."/>
            <person name="Land M.L."/>
            <person name="Saunders E."/>
            <person name="Tapia R."/>
            <person name="Lapidus A."/>
            <person name="Ivanova N."/>
            <person name="Hoff W.D."/>
        </authorList>
    </citation>
    <scope>NUCLEOTIDE SEQUENCE [LARGE SCALE GENOMIC DNA]</scope>
    <source>
        <strain evidence="2">DSM 244 / SL1</strain>
    </source>
</reference>
<dbReference type="RefSeq" id="WP_011813249.1">
    <property type="nucleotide sequence ID" value="NC_008789.1"/>
</dbReference>
<dbReference type="eggNOG" id="COG0457">
    <property type="taxonomic scope" value="Bacteria"/>
</dbReference>
<reference evidence="2" key="1">
    <citation type="submission" date="2006-12" db="EMBL/GenBank/DDBJ databases">
        <title>Complete sequence of Halorhodospira halophila SL1.</title>
        <authorList>
            <consortium name="US DOE Joint Genome Institute"/>
            <person name="Copeland A."/>
            <person name="Lucas S."/>
            <person name="Lapidus A."/>
            <person name="Barry K."/>
            <person name="Detter J.C."/>
            <person name="Glavina del Rio T."/>
            <person name="Hammon N."/>
            <person name="Israni S."/>
            <person name="Dalin E."/>
            <person name="Tice H."/>
            <person name="Pitluck S."/>
            <person name="Saunders E."/>
            <person name="Brettin T."/>
            <person name="Bruce D."/>
            <person name="Han C."/>
            <person name="Tapia R."/>
            <person name="Schmutz J."/>
            <person name="Larimer F."/>
            <person name="Land M."/>
            <person name="Hauser L."/>
            <person name="Kyrpides N."/>
            <person name="Mikhailova N."/>
            <person name="Hoff W."/>
            <person name="Richardson P."/>
        </authorList>
    </citation>
    <scope>NUCLEOTIDE SEQUENCE [LARGE SCALE GENOMIC DNA]</scope>
    <source>
        <strain evidence="2">DSM 244 / SL1</strain>
    </source>
</reference>
<name>A1WU64_HALHL</name>
<keyword evidence="2" id="KW-1185">Reference proteome</keyword>
<dbReference type="SUPFAM" id="SSF48452">
    <property type="entry name" value="TPR-like"/>
    <property type="match status" value="1"/>
</dbReference>
<protein>
    <submittedName>
        <fullName evidence="1">Uncharacterized protein</fullName>
    </submittedName>
</protein>
<dbReference type="HOGENOM" id="CLU_682899_0_0_6"/>
<dbReference type="Gene3D" id="1.25.40.10">
    <property type="entry name" value="Tetratricopeptide repeat domain"/>
    <property type="match status" value="1"/>
</dbReference>
<dbReference type="OrthoDB" id="5758047at2"/>